<evidence type="ECO:0000256" key="1">
    <source>
        <dbReference type="SAM" id="MobiDB-lite"/>
    </source>
</evidence>
<evidence type="ECO:0008006" key="8">
    <source>
        <dbReference type="Google" id="ProtNLM"/>
    </source>
</evidence>
<dbReference type="OrthoDB" id="205403at2759"/>
<feature type="compositionally biased region" description="Basic and acidic residues" evidence="1">
    <location>
        <begin position="57"/>
        <end position="69"/>
    </location>
</feature>
<evidence type="ECO:0000313" key="2">
    <source>
        <dbReference type="EMBL" id="TIC00244.1"/>
    </source>
</evidence>
<dbReference type="Pfam" id="PF08555">
    <property type="entry name" value="FAM32A"/>
    <property type="match status" value="1"/>
</dbReference>
<dbReference type="EMBL" id="SPRO01000002">
    <property type="protein sequence ID" value="TIC34178.1"/>
    <property type="molecule type" value="Genomic_DNA"/>
</dbReference>
<evidence type="ECO:0000313" key="4">
    <source>
        <dbReference type="EMBL" id="TIC65901.1"/>
    </source>
</evidence>
<evidence type="ECO:0000313" key="7">
    <source>
        <dbReference type="Proteomes" id="UP000307169"/>
    </source>
</evidence>
<dbReference type="PANTHER" id="PTHR13282">
    <property type="entry name" value="PROTEIN FAM32A"/>
    <property type="match status" value="1"/>
</dbReference>
<dbReference type="AlphaFoldDB" id="A0A4T0N8P7"/>
<proteinExistence type="predicted"/>
<dbReference type="GO" id="GO:0005730">
    <property type="term" value="C:nucleolus"/>
    <property type="evidence" value="ECO:0007669"/>
    <property type="project" value="TreeGrafter"/>
</dbReference>
<dbReference type="Proteomes" id="UP000307169">
    <property type="component" value="Unassembled WGS sequence"/>
</dbReference>
<comment type="caution">
    <text evidence="2">The sequence shown here is derived from an EMBL/GenBank/DDBJ whole genome shotgun (WGS) entry which is preliminary data.</text>
</comment>
<evidence type="ECO:0000313" key="3">
    <source>
        <dbReference type="EMBL" id="TIC34178.1"/>
    </source>
</evidence>
<evidence type="ECO:0000313" key="5">
    <source>
        <dbReference type="Proteomes" id="UP000305362"/>
    </source>
</evidence>
<feature type="compositionally biased region" description="Basic and acidic residues" evidence="1">
    <location>
        <begin position="76"/>
        <end position="105"/>
    </location>
</feature>
<dbReference type="PANTHER" id="PTHR13282:SF6">
    <property type="entry name" value="PROTEIN FAM32A"/>
    <property type="match status" value="1"/>
</dbReference>
<sequence length="111" mass="12439">MDAYSYKPSKGLKFKGDNAQNKKKKKSKSATTSKEDIVGSTSTTSPPPISTPGLVDTRTESEKKFDKVQRQRLKYKVKDEAKLSHKEKVDQFNKKLDSLTEHNDLPKIGPG</sequence>
<dbReference type="Proteomes" id="UP000305647">
    <property type="component" value="Unassembled WGS sequence"/>
</dbReference>
<protein>
    <recommendedName>
        <fullName evidence="8">DUF1754-domain-containing protein</fullName>
    </recommendedName>
</protein>
<dbReference type="EMBL" id="SPRV01000023">
    <property type="protein sequence ID" value="TIC65901.1"/>
    <property type="molecule type" value="Genomic_DNA"/>
</dbReference>
<feature type="region of interest" description="Disordered" evidence="1">
    <location>
        <begin position="1"/>
        <end position="111"/>
    </location>
</feature>
<evidence type="ECO:0000313" key="6">
    <source>
        <dbReference type="Proteomes" id="UP000305647"/>
    </source>
</evidence>
<dbReference type="InterPro" id="IPR013865">
    <property type="entry name" value="FAM32A"/>
</dbReference>
<reference evidence="5 6" key="1">
    <citation type="submission" date="2019-03" db="EMBL/GenBank/DDBJ databases">
        <title>Sequencing 25 genomes of Wallemia mellicola.</title>
        <authorList>
            <person name="Gostincar C."/>
        </authorList>
    </citation>
    <scope>NUCLEOTIDE SEQUENCE [LARGE SCALE GENOMIC DNA]</scope>
    <source>
        <strain evidence="2 7">EXF-1262</strain>
        <strain evidence="4 5">EXF-1277</strain>
        <strain evidence="3 6">EXF-8738</strain>
    </source>
</reference>
<organism evidence="2 7">
    <name type="scientific">Wallemia mellicola</name>
    <dbReference type="NCBI Taxonomy" id="1708541"/>
    <lineage>
        <taxon>Eukaryota</taxon>
        <taxon>Fungi</taxon>
        <taxon>Dikarya</taxon>
        <taxon>Basidiomycota</taxon>
        <taxon>Wallemiomycotina</taxon>
        <taxon>Wallemiomycetes</taxon>
        <taxon>Wallemiales</taxon>
        <taxon>Wallemiaceae</taxon>
        <taxon>Wallemia</taxon>
    </lineage>
</organism>
<accession>A0A4T0N8P7</accession>
<name>A0A4T0N8P7_9BASI</name>
<dbReference type="EMBL" id="SPRH01000024">
    <property type="protein sequence ID" value="TIC00244.1"/>
    <property type="molecule type" value="Genomic_DNA"/>
</dbReference>
<dbReference type="Proteomes" id="UP000305362">
    <property type="component" value="Unassembled WGS sequence"/>
</dbReference>
<gene>
    <name evidence="4" type="ORF">E3Q03_02416</name>
    <name evidence="3" type="ORF">E3Q10_00428</name>
    <name evidence="2" type="ORF">E3Q17_02304</name>
</gene>